<dbReference type="Proteomes" id="UP000188320">
    <property type="component" value="Unassembled WGS sequence"/>
</dbReference>
<dbReference type="GO" id="GO:0008237">
    <property type="term" value="F:metallopeptidase activity"/>
    <property type="evidence" value="ECO:0007669"/>
    <property type="project" value="InterPro"/>
</dbReference>
<dbReference type="AlphaFoldDB" id="A0A1R1PS54"/>
<dbReference type="OrthoDB" id="10256771at2759"/>
<dbReference type="EMBL" id="LSSK01000321">
    <property type="protein sequence ID" value="OMH83723.1"/>
    <property type="molecule type" value="Genomic_DNA"/>
</dbReference>
<evidence type="ECO:0000259" key="2">
    <source>
        <dbReference type="Pfam" id="PF01398"/>
    </source>
</evidence>
<evidence type="ECO:0000313" key="4">
    <source>
        <dbReference type="EMBL" id="OMH83723.1"/>
    </source>
</evidence>
<keyword evidence="5" id="KW-1185">Reference proteome</keyword>
<feature type="domain" description="JAB1/MPN/MOV34 metalloenzyme" evidence="2">
    <location>
        <begin position="1"/>
        <end position="39"/>
    </location>
</feature>
<reference evidence="5" key="1">
    <citation type="submission" date="2017-01" db="EMBL/GenBank/DDBJ databases">
        <authorList>
            <person name="Wang Y."/>
            <person name="White M."/>
            <person name="Kvist S."/>
            <person name="Moncalvo J.-M."/>
        </authorList>
    </citation>
    <scope>NUCLEOTIDE SEQUENCE [LARGE SCALE GENOMIC DNA]</scope>
    <source>
        <strain evidence="5">COL-18-3</strain>
    </source>
</reference>
<dbReference type="PANTHER" id="PTHR10540">
    <property type="entry name" value="EUKARYOTIC TRANSLATION INITIATION FACTOR 3 SUBUNIT F-RELATED"/>
    <property type="match status" value="1"/>
</dbReference>
<comment type="caution">
    <text evidence="4">The sequence shown here is derived from an EMBL/GenBank/DDBJ whole genome shotgun (WGS) entry which is preliminary data.</text>
</comment>
<evidence type="ECO:0000259" key="3">
    <source>
        <dbReference type="Pfam" id="PF13012"/>
    </source>
</evidence>
<dbReference type="InterPro" id="IPR000555">
    <property type="entry name" value="JAMM/MPN+_dom"/>
</dbReference>
<dbReference type="InterPro" id="IPR024969">
    <property type="entry name" value="EIF3F/CSN6-like_C"/>
</dbReference>
<organism evidence="4 5">
    <name type="scientific">Zancudomyces culisetae</name>
    <name type="common">Gut fungus</name>
    <name type="synonym">Smittium culisetae</name>
    <dbReference type="NCBI Taxonomy" id="1213189"/>
    <lineage>
        <taxon>Eukaryota</taxon>
        <taxon>Fungi</taxon>
        <taxon>Fungi incertae sedis</taxon>
        <taxon>Zoopagomycota</taxon>
        <taxon>Kickxellomycotina</taxon>
        <taxon>Harpellomycetes</taxon>
        <taxon>Harpellales</taxon>
        <taxon>Legeriomycetaceae</taxon>
        <taxon>Zancudomyces</taxon>
    </lineage>
</organism>
<proteinExistence type="predicted"/>
<dbReference type="PANTHER" id="PTHR10540:SF7">
    <property type="entry name" value="26S PROTEASOME NON-ATPASE REGULATORY SUBUNIT 7"/>
    <property type="match status" value="1"/>
</dbReference>
<feature type="compositionally biased region" description="Low complexity" evidence="1">
    <location>
        <begin position="216"/>
        <end position="233"/>
    </location>
</feature>
<name>A0A1R1PS54_ZANCU</name>
<dbReference type="GO" id="GO:0000502">
    <property type="term" value="C:proteasome complex"/>
    <property type="evidence" value="ECO:0007669"/>
    <property type="project" value="UniProtKB-KW"/>
</dbReference>
<feature type="region of interest" description="Disordered" evidence="1">
    <location>
        <begin position="213"/>
        <end position="233"/>
    </location>
</feature>
<protein>
    <submittedName>
        <fullName evidence="4">26S proteasome regulatory subunit rpn-8</fullName>
    </submittedName>
</protein>
<dbReference type="Pfam" id="PF01398">
    <property type="entry name" value="JAB"/>
    <property type="match status" value="1"/>
</dbReference>
<dbReference type="Gene3D" id="3.40.140.10">
    <property type="entry name" value="Cytidine Deaminase, domain 2"/>
    <property type="match status" value="1"/>
</dbReference>
<keyword evidence="4" id="KW-0647">Proteasome</keyword>
<gene>
    <name evidence="4" type="ORF">AX774_g2769</name>
</gene>
<feature type="domain" description="EIF3F/CSN6-like C-terminal" evidence="3">
    <location>
        <begin position="89"/>
        <end position="200"/>
    </location>
</feature>
<sequence length="233" mass="26089">MRDMFKKVNVKEVLIGWYHSGPKLQAADLQINELFKRYVANPVLVVVDVHPKEVGIPTNAYISIEEIHDDGSAATKTFEHIPSEIGAEEAEEIGVEHLLRDVKDNAIGTLSLRLARQLESIKGLNDRLEKMSVYLDNVVSGKLPVNVDIIYNLQDIFNLIPNLDAAKLSSVFAKKTNDTYMLLYISTMIRAIISLHDLVNNKIQNREAELAQDISQAPNQQNVQPTTPQTDTS</sequence>
<dbReference type="Pfam" id="PF13012">
    <property type="entry name" value="MitMem_reg"/>
    <property type="match status" value="1"/>
</dbReference>
<evidence type="ECO:0000256" key="1">
    <source>
        <dbReference type="SAM" id="MobiDB-lite"/>
    </source>
</evidence>
<evidence type="ECO:0000313" key="5">
    <source>
        <dbReference type="Proteomes" id="UP000188320"/>
    </source>
</evidence>
<accession>A0A1R1PS54</accession>
<dbReference type="GO" id="GO:0043161">
    <property type="term" value="P:proteasome-mediated ubiquitin-dependent protein catabolic process"/>
    <property type="evidence" value="ECO:0007669"/>
    <property type="project" value="TreeGrafter"/>
</dbReference>